<dbReference type="Proteomes" id="UP001519460">
    <property type="component" value="Unassembled WGS sequence"/>
</dbReference>
<dbReference type="Pfam" id="PF12796">
    <property type="entry name" value="Ank_2"/>
    <property type="match status" value="3"/>
</dbReference>
<dbReference type="SMART" id="SM00248">
    <property type="entry name" value="ANK"/>
    <property type="match status" value="6"/>
</dbReference>
<dbReference type="Gene3D" id="1.25.40.10">
    <property type="entry name" value="Tetratricopeptide repeat domain"/>
    <property type="match status" value="1"/>
</dbReference>
<evidence type="ECO:0000256" key="8">
    <source>
        <dbReference type="SAM" id="MobiDB-lite"/>
    </source>
</evidence>
<evidence type="ECO:0000256" key="6">
    <source>
        <dbReference type="ARBA" id="ARBA00072197"/>
    </source>
</evidence>
<evidence type="ECO:0000313" key="9">
    <source>
        <dbReference type="EMBL" id="KAK7506051.1"/>
    </source>
</evidence>
<protein>
    <recommendedName>
        <fullName evidence="6">Protein fem-1 homolog B</fullName>
    </recommendedName>
</protein>
<reference evidence="9 10" key="1">
    <citation type="journal article" date="2023" name="Sci. Data">
        <title>Genome assembly of the Korean intertidal mud-creeper Batillaria attramentaria.</title>
        <authorList>
            <person name="Patra A.K."/>
            <person name="Ho P.T."/>
            <person name="Jun S."/>
            <person name="Lee S.J."/>
            <person name="Kim Y."/>
            <person name="Won Y.J."/>
        </authorList>
    </citation>
    <scope>NUCLEOTIDE SEQUENCE [LARGE SCALE GENOMIC DNA]</scope>
    <source>
        <strain evidence="9">Wonlab-2016</strain>
    </source>
</reference>
<keyword evidence="3" id="KW-0833">Ubl conjugation pathway</keyword>
<dbReference type="PRINTS" id="PR01415">
    <property type="entry name" value="ANKYRIN"/>
</dbReference>
<keyword evidence="2" id="KW-0677">Repeat</keyword>
<evidence type="ECO:0000256" key="5">
    <source>
        <dbReference type="ARBA" id="ARBA00038500"/>
    </source>
</evidence>
<proteinExistence type="inferred from homology"/>
<dbReference type="AlphaFoldDB" id="A0ABD0M2S9"/>
<feature type="repeat" description="ANK" evidence="7">
    <location>
        <begin position="115"/>
        <end position="147"/>
    </location>
</feature>
<dbReference type="PANTHER" id="PTHR24173:SF78">
    <property type="entry name" value="PROTEIN FEM-1 HOMOLOG B"/>
    <property type="match status" value="1"/>
</dbReference>
<feature type="region of interest" description="Disordered" evidence="8">
    <location>
        <begin position="1"/>
        <end position="25"/>
    </location>
</feature>
<evidence type="ECO:0000256" key="1">
    <source>
        <dbReference type="ARBA" id="ARBA00004906"/>
    </source>
</evidence>
<evidence type="ECO:0000256" key="3">
    <source>
        <dbReference type="ARBA" id="ARBA00022786"/>
    </source>
</evidence>
<dbReference type="InterPro" id="IPR011990">
    <property type="entry name" value="TPR-like_helical_dom_sf"/>
</dbReference>
<dbReference type="EMBL" id="JACVVK020000008">
    <property type="protein sequence ID" value="KAK7506051.1"/>
    <property type="molecule type" value="Genomic_DNA"/>
</dbReference>
<sequence length="436" mass="48811">MTRSCLNSWHTTNTAAPMAGKRDHSRQEWVMERQRSMIGRAAKEGLSNLVQFALQLDEVQEVDTQQLVAPKDREDAPLITACLGGHLDVVRNLVEKCKAPLNCRMDAKLKERDFKGVTPLWAAAYSGNLEVVKYLVEKGAPLDETADRKVTPLRVAAYKGHLPVARYLVEKGADINSVNFAGSSVLMCACYGENTDVVRFLLEHGADVNYTVPEMGTCQSHWELTGENALHNCADNGNVEIARLLVKHGAIITHKMAGETALVMAAYNGHDDLVNFLVETPDCSRDDKADALELLGTYYLFLGSEKADPEKCLSLWKRAMEERTRPGKPEARKRGERSPIAVYQNAVEIQTPGELRKLQARQNPDELRTQALLIRERVLGPTHDETIFAIRFAAALYSDEDKLERALELLLYALSEAQPFRKERLRVYCLIVSIFC</sequence>
<evidence type="ECO:0000256" key="2">
    <source>
        <dbReference type="ARBA" id="ARBA00022737"/>
    </source>
</evidence>
<name>A0ABD0M2S9_9CAEN</name>
<keyword evidence="4 7" id="KW-0040">ANK repeat</keyword>
<organism evidence="9 10">
    <name type="scientific">Batillaria attramentaria</name>
    <dbReference type="NCBI Taxonomy" id="370345"/>
    <lineage>
        <taxon>Eukaryota</taxon>
        <taxon>Metazoa</taxon>
        <taxon>Spiralia</taxon>
        <taxon>Lophotrochozoa</taxon>
        <taxon>Mollusca</taxon>
        <taxon>Gastropoda</taxon>
        <taxon>Caenogastropoda</taxon>
        <taxon>Sorbeoconcha</taxon>
        <taxon>Cerithioidea</taxon>
        <taxon>Batillariidae</taxon>
        <taxon>Batillaria</taxon>
    </lineage>
</organism>
<dbReference type="InterPro" id="IPR036770">
    <property type="entry name" value="Ankyrin_rpt-contain_sf"/>
</dbReference>
<comment type="pathway">
    <text evidence="1">Protein modification; protein ubiquitination.</text>
</comment>
<keyword evidence="10" id="KW-1185">Reference proteome</keyword>
<evidence type="ECO:0000313" key="10">
    <source>
        <dbReference type="Proteomes" id="UP001519460"/>
    </source>
</evidence>
<comment type="similarity">
    <text evidence="5">Belongs to the fem-1 family.</text>
</comment>
<dbReference type="SUPFAM" id="SSF48403">
    <property type="entry name" value="Ankyrin repeat"/>
    <property type="match status" value="1"/>
</dbReference>
<dbReference type="PROSITE" id="PS50297">
    <property type="entry name" value="ANK_REP_REGION"/>
    <property type="match status" value="4"/>
</dbReference>
<comment type="caution">
    <text evidence="9">The sequence shown here is derived from an EMBL/GenBank/DDBJ whole genome shotgun (WGS) entry which is preliminary data.</text>
</comment>
<feature type="compositionally biased region" description="Polar residues" evidence="8">
    <location>
        <begin position="1"/>
        <end position="15"/>
    </location>
</feature>
<gene>
    <name evidence="9" type="ORF">BaRGS_00002773</name>
</gene>
<dbReference type="GO" id="GO:0005737">
    <property type="term" value="C:cytoplasm"/>
    <property type="evidence" value="ECO:0007669"/>
    <property type="project" value="UniProtKB-SubCell"/>
</dbReference>
<evidence type="ECO:0000256" key="4">
    <source>
        <dbReference type="ARBA" id="ARBA00023043"/>
    </source>
</evidence>
<feature type="repeat" description="ANK" evidence="7">
    <location>
        <begin position="181"/>
        <end position="213"/>
    </location>
</feature>
<feature type="repeat" description="ANK" evidence="7">
    <location>
        <begin position="148"/>
        <end position="180"/>
    </location>
</feature>
<dbReference type="InterPro" id="IPR002110">
    <property type="entry name" value="Ankyrin_rpt"/>
</dbReference>
<accession>A0ABD0M2S9</accession>
<dbReference type="Gene3D" id="1.25.40.20">
    <property type="entry name" value="Ankyrin repeat-containing domain"/>
    <property type="match status" value="2"/>
</dbReference>
<dbReference type="PROSITE" id="PS50088">
    <property type="entry name" value="ANK_REPEAT"/>
    <property type="match status" value="4"/>
</dbReference>
<dbReference type="PANTHER" id="PTHR24173">
    <property type="entry name" value="ANKYRIN REPEAT CONTAINING"/>
    <property type="match status" value="1"/>
</dbReference>
<feature type="repeat" description="ANK" evidence="7">
    <location>
        <begin position="225"/>
        <end position="250"/>
    </location>
</feature>
<evidence type="ECO:0000256" key="7">
    <source>
        <dbReference type="PROSITE-ProRule" id="PRU00023"/>
    </source>
</evidence>